<dbReference type="InterPro" id="IPR014756">
    <property type="entry name" value="Ig_E-set"/>
</dbReference>
<feature type="region of interest" description="Disordered" evidence="4">
    <location>
        <begin position="1"/>
        <end position="98"/>
    </location>
</feature>
<feature type="region of interest" description="Disordered" evidence="4">
    <location>
        <begin position="154"/>
        <end position="185"/>
    </location>
</feature>
<evidence type="ECO:0000256" key="2">
    <source>
        <dbReference type="ARBA" id="ARBA00025180"/>
    </source>
</evidence>
<dbReference type="InterPro" id="IPR050827">
    <property type="entry name" value="CRP1_MDG1_kinase"/>
</dbReference>
<dbReference type="GO" id="GO:0005737">
    <property type="term" value="C:cytoplasm"/>
    <property type="evidence" value="ECO:0007669"/>
    <property type="project" value="TreeGrafter"/>
</dbReference>
<evidence type="ECO:0000256" key="4">
    <source>
        <dbReference type="SAM" id="MobiDB-lite"/>
    </source>
</evidence>
<organism evidence="6 7">
    <name type="scientific">Cloeon dipterum</name>
    <dbReference type="NCBI Taxonomy" id="197152"/>
    <lineage>
        <taxon>Eukaryota</taxon>
        <taxon>Metazoa</taxon>
        <taxon>Ecdysozoa</taxon>
        <taxon>Arthropoda</taxon>
        <taxon>Hexapoda</taxon>
        <taxon>Insecta</taxon>
        <taxon>Pterygota</taxon>
        <taxon>Palaeoptera</taxon>
        <taxon>Ephemeroptera</taxon>
        <taxon>Pisciforma</taxon>
        <taxon>Baetidae</taxon>
        <taxon>Cloeon</taxon>
    </lineage>
</organism>
<dbReference type="SUPFAM" id="SSF160219">
    <property type="entry name" value="AMPKBI-like"/>
    <property type="match status" value="1"/>
</dbReference>
<dbReference type="Pfam" id="PF04739">
    <property type="entry name" value="AMPKBI"/>
    <property type="match status" value="1"/>
</dbReference>
<evidence type="ECO:0000313" key="6">
    <source>
        <dbReference type="EMBL" id="CAB3386451.1"/>
    </source>
</evidence>
<evidence type="ECO:0000256" key="3">
    <source>
        <dbReference type="ARBA" id="ARBA00040010"/>
    </source>
</evidence>
<dbReference type="GO" id="GO:0031588">
    <property type="term" value="C:nucleotide-activated protein kinase complex"/>
    <property type="evidence" value="ECO:0007669"/>
    <property type="project" value="TreeGrafter"/>
</dbReference>
<dbReference type="AlphaFoldDB" id="A0A8S1DWX6"/>
<dbReference type="Gene3D" id="2.60.40.10">
    <property type="entry name" value="Immunoglobulins"/>
    <property type="match status" value="1"/>
</dbReference>
<feature type="compositionally biased region" description="Polar residues" evidence="4">
    <location>
        <begin position="157"/>
        <end position="184"/>
    </location>
</feature>
<dbReference type="EMBL" id="CADEPI010000484">
    <property type="protein sequence ID" value="CAB3386451.1"/>
    <property type="molecule type" value="Genomic_DNA"/>
</dbReference>
<feature type="domain" description="Association with the SNF1 complex (ASC)" evidence="5">
    <location>
        <begin position="176"/>
        <end position="257"/>
    </location>
</feature>
<gene>
    <name evidence="6" type="ORF">CLODIP_2_CD03832</name>
</gene>
<feature type="compositionally biased region" description="Basic and acidic residues" evidence="4">
    <location>
        <begin position="27"/>
        <end position="38"/>
    </location>
</feature>
<name>A0A8S1DWX6_9INSE</name>
<dbReference type="SUPFAM" id="SSF81296">
    <property type="entry name" value="E set domains"/>
    <property type="match status" value="1"/>
</dbReference>
<feature type="compositionally biased region" description="Polar residues" evidence="4">
    <location>
        <begin position="79"/>
        <end position="89"/>
    </location>
</feature>
<dbReference type="GO" id="GO:0019901">
    <property type="term" value="F:protein kinase binding"/>
    <property type="evidence" value="ECO:0007669"/>
    <property type="project" value="TreeGrafter"/>
</dbReference>
<dbReference type="GO" id="GO:0007165">
    <property type="term" value="P:signal transduction"/>
    <property type="evidence" value="ECO:0007669"/>
    <property type="project" value="TreeGrafter"/>
</dbReference>
<evidence type="ECO:0000256" key="1">
    <source>
        <dbReference type="ARBA" id="ARBA00010926"/>
    </source>
</evidence>
<dbReference type="SMART" id="SM01010">
    <property type="entry name" value="AMPKBI"/>
    <property type="match status" value="1"/>
</dbReference>
<dbReference type="InterPro" id="IPR037256">
    <property type="entry name" value="ASC_dom_sf"/>
</dbReference>
<evidence type="ECO:0000259" key="5">
    <source>
        <dbReference type="SMART" id="SM01010"/>
    </source>
</evidence>
<dbReference type="CDD" id="cd02859">
    <property type="entry name" value="E_set_AMPKbeta_like_N"/>
    <property type="match status" value="1"/>
</dbReference>
<dbReference type="InterPro" id="IPR032640">
    <property type="entry name" value="AMPK1_CBM"/>
</dbReference>
<protein>
    <recommendedName>
        <fullName evidence="3">5'-AMP-activated protein kinase subunit beta-1</fullName>
    </recommendedName>
</protein>
<evidence type="ECO:0000313" key="7">
    <source>
        <dbReference type="Proteomes" id="UP000494165"/>
    </source>
</evidence>
<proteinExistence type="inferred from homology"/>
<comment type="caution">
    <text evidence="6">The sequence shown here is derived from an EMBL/GenBank/DDBJ whole genome shotgun (WGS) entry which is preliminary data.</text>
</comment>
<sequence length="296" mass="33359">MGNASSSNSRERHKSGDSLPPCSPGKIDGHAFTFDRKPPNRIQIAQQHSNDDEAPFFTKPSPTSSHPQDPEFQMETRQRSATVSEGSNHNKGKKTLPTVFKWEGGGKQVYVSGTFSNWKTLPMVKSQGDFVTIVDLPEGEHEYKFLVDGEWKHDSGKTITNSKEGSSKTNLVEASESQTQSEYSQDIPVNKPWEKVPSPPVLPPHLLQVILNKDTPLSCEPTLLPEPNHVMLNHLYALSIKDGVMVLSATHRYRKKISERGKKEKGVYEKLQRPRDLTIGRKVYTYFLMYYSVVYA</sequence>
<accession>A0A8S1DWX6</accession>
<dbReference type="InterPro" id="IPR006828">
    <property type="entry name" value="ASC_dom"/>
</dbReference>
<dbReference type="Proteomes" id="UP000494165">
    <property type="component" value="Unassembled WGS sequence"/>
</dbReference>
<reference evidence="6 7" key="1">
    <citation type="submission" date="2020-04" db="EMBL/GenBank/DDBJ databases">
        <authorList>
            <person name="Alioto T."/>
            <person name="Alioto T."/>
            <person name="Gomez Garrido J."/>
        </authorList>
    </citation>
    <scope>NUCLEOTIDE SEQUENCE [LARGE SCALE GENOMIC DNA]</scope>
</reference>
<dbReference type="Gene3D" id="6.20.250.60">
    <property type="match status" value="1"/>
</dbReference>
<comment type="function">
    <text evidence="2">Non-catalytic subunit of AMP-activated protein kinase (AMPK), an energy sensor protein kinase that plays a key role in regulating cellular energy metabolism. In response to reduction of intracellular ATP levels, AMPK activates energy-producing pathways and inhibits energy-consuming processes: inhibits protein, carbohydrate and lipid biosynthesis, as well as cell growth and proliferation. AMPK acts via direct phosphorylation of metabolic enzymes, and by longer-term effects via phosphorylation of transcription regulators. Also acts as a regulator of cellular polarity by remodeling the actin cytoskeleton; probably by indirectly activating myosin. Beta non-catalytic subunit acts as a scaffold on which the AMPK complex assembles, via its C-terminus that bridges alpha (PRKAA1 or PRKAA2) and gamma subunits (PRKAG1, PRKAG2 or PRKAG3).</text>
</comment>
<dbReference type="PANTHER" id="PTHR10343:SF84">
    <property type="entry name" value="5'-AMP-ACTIVATED PROTEIN KINASE SUBUNIT BETA-1"/>
    <property type="match status" value="1"/>
</dbReference>
<dbReference type="InterPro" id="IPR013783">
    <property type="entry name" value="Ig-like_fold"/>
</dbReference>
<dbReference type="OrthoDB" id="531008at2759"/>
<dbReference type="PANTHER" id="PTHR10343">
    <property type="entry name" value="5'-AMP-ACTIVATED PROTEIN KINASE , BETA SUBUNIT"/>
    <property type="match status" value="1"/>
</dbReference>
<dbReference type="GO" id="GO:0005634">
    <property type="term" value="C:nucleus"/>
    <property type="evidence" value="ECO:0007669"/>
    <property type="project" value="TreeGrafter"/>
</dbReference>
<comment type="similarity">
    <text evidence="1">Belongs to the 5'-AMP-activated protein kinase beta subunit family.</text>
</comment>
<dbReference type="Pfam" id="PF16561">
    <property type="entry name" value="AMPK1_CBM"/>
    <property type="match status" value="1"/>
</dbReference>
<keyword evidence="7" id="KW-1185">Reference proteome</keyword>